<sequence>MSSSVILPDDIREYHDPPEQVQEKIEQLMELIRNSKHMVIFTGAGVSTSAGIQDFRGYLTLAKQGIKSTLSDFTKIRPTIEHVAIYKLFEAGYLKHLISQNTDGFHLRSGIPITSISELHGNINIEKCPKCERSYWRKHDVRDYEIEVKGTHERIRHTTSRQCVYCHCNLRDTVVNCFDRTEGPHLFPLETAQDHLKLCDLYIILGSSLTVYPANYFSKYINCQQKPVVIVNLQKTSADDIASIRIFTEIKDVLIRLCEGFQLNINSGITDLETDLNFKEMIIMPYAIRKLDCIKEKTEYLKKKSETELMMFLTERRIAYEPPADAKIRKDHLVATVIRHCRKTVYWV</sequence>
<evidence type="ECO:0000256" key="3">
    <source>
        <dbReference type="ARBA" id="ARBA00022553"/>
    </source>
</evidence>
<keyword evidence="4" id="KW-0808">Transferase</keyword>
<evidence type="ECO:0000256" key="11">
    <source>
        <dbReference type="PROSITE-ProRule" id="PRU00236"/>
    </source>
</evidence>
<keyword evidence="3" id="KW-0597">Phosphoprotein</keyword>
<dbReference type="OrthoDB" id="424302at2759"/>
<feature type="binding site" evidence="11">
    <location>
        <position position="131"/>
    </location>
    <ligand>
        <name>Zn(2+)</name>
        <dbReference type="ChEBI" id="CHEBI:29105"/>
    </ligand>
</feature>
<evidence type="ECO:0000256" key="7">
    <source>
        <dbReference type="ARBA" id="ARBA00023027"/>
    </source>
</evidence>
<dbReference type="InterPro" id="IPR029035">
    <property type="entry name" value="DHS-like_NAD/FAD-binding_dom"/>
</dbReference>
<feature type="domain" description="Deacetylase sirtuin-type" evidence="12">
    <location>
        <begin position="18"/>
        <end position="304"/>
    </location>
</feature>
<proteinExistence type="inferred from homology"/>
<feature type="binding site" evidence="11">
    <location>
        <position position="166"/>
    </location>
    <ligand>
        <name>Zn(2+)</name>
        <dbReference type="ChEBI" id="CHEBI:29105"/>
    </ligand>
</feature>
<dbReference type="PANTHER" id="PTHR11085">
    <property type="entry name" value="NAD-DEPENDENT PROTEIN DEACYLASE SIRTUIN-5, MITOCHONDRIAL-RELATED"/>
    <property type="match status" value="1"/>
</dbReference>
<evidence type="ECO:0000256" key="8">
    <source>
        <dbReference type="ARBA" id="ARBA00038170"/>
    </source>
</evidence>
<keyword evidence="14" id="KW-1185">Reference proteome</keyword>
<feature type="binding site" evidence="11">
    <location>
        <position position="163"/>
    </location>
    <ligand>
        <name>Zn(2+)</name>
        <dbReference type="ChEBI" id="CHEBI:29105"/>
    </ligand>
</feature>
<dbReference type="AlphaFoldDB" id="A0A9N9FGF0"/>
<evidence type="ECO:0000256" key="6">
    <source>
        <dbReference type="ARBA" id="ARBA00022833"/>
    </source>
</evidence>
<feature type="binding site" evidence="11">
    <location>
        <position position="128"/>
    </location>
    <ligand>
        <name>Zn(2+)</name>
        <dbReference type="ChEBI" id="CHEBI:29105"/>
    </ligand>
</feature>
<dbReference type="EMBL" id="CAJVPV010002615">
    <property type="protein sequence ID" value="CAG8531312.1"/>
    <property type="molecule type" value="Genomic_DNA"/>
</dbReference>
<comment type="similarity">
    <text evidence="2">Belongs to the sirtuin family. Class I subfamily.</text>
</comment>
<dbReference type="SUPFAM" id="SSF52467">
    <property type="entry name" value="DHS-like NAD/FAD-binding domain"/>
    <property type="match status" value="1"/>
</dbReference>
<dbReference type="Gene3D" id="3.40.50.1220">
    <property type="entry name" value="TPP-binding domain"/>
    <property type="match status" value="1"/>
</dbReference>
<reference evidence="13" key="1">
    <citation type="submission" date="2021-06" db="EMBL/GenBank/DDBJ databases">
        <authorList>
            <person name="Kallberg Y."/>
            <person name="Tangrot J."/>
            <person name="Rosling A."/>
        </authorList>
    </citation>
    <scope>NUCLEOTIDE SEQUENCE</scope>
    <source>
        <strain evidence="13">CL551</strain>
    </source>
</reference>
<keyword evidence="5 11" id="KW-0479">Metal-binding</keyword>
<dbReference type="GO" id="GO:0046872">
    <property type="term" value="F:metal ion binding"/>
    <property type="evidence" value="ECO:0007669"/>
    <property type="project" value="UniProtKB-KW"/>
</dbReference>
<accession>A0A9N9FGF0</accession>
<dbReference type="PROSITE" id="PS50305">
    <property type="entry name" value="SIRTUIN"/>
    <property type="match status" value="1"/>
</dbReference>
<dbReference type="Gene3D" id="2.20.28.200">
    <property type="match status" value="1"/>
</dbReference>
<evidence type="ECO:0000256" key="9">
    <source>
        <dbReference type="ARBA" id="ARBA00041832"/>
    </source>
</evidence>
<evidence type="ECO:0000256" key="10">
    <source>
        <dbReference type="ARBA" id="ARBA00043038"/>
    </source>
</evidence>
<evidence type="ECO:0000256" key="5">
    <source>
        <dbReference type="ARBA" id="ARBA00022723"/>
    </source>
</evidence>
<comment type="similarity">
    <text evidence="8">Belongs to the sirtuin family. Class IV subfamily.</text>
</comment>
<protein>
    <recommendedName>
        <fullName evidence="10">Regulatory protein SIR2 homolog 7</fullName>
    </recommendedName>
    <alternativeName>
        <fullName evidence="9">SIR2-like protein 7</fullName>
    </alternativeName>
</protein>
<keyword evidence="7" id="KW-0520">NAD</keyword>
<name>A0A9N9FGF0_9GLOM</name>
<dbReference type="InterPro" id="IPR003000">
    <property type="entry name" value="Sirtuin"/>
</dbReference>
<evidence type="ECO:0000256" key="4">
    <source>
        <dbReference type="ARBA" id="ARBA00022679"/>
    </source>
</evidence>
<dbReference type="InterPro" id="IPR050134">
    <property type="entry name" value="NAD-dep_sirtuin_deacylases"/>
</dbReference>
<dbReference type="GO" id="GO:0017136">
    <property type="term" value="F:histone deacetylase activity, NAD-dependent"/>
    <property type="evidence" value="ECO:0007669"/>
    <property type="project" value="TreeGrafter"/>
</dbReference>
<evidence type="ECO:0000313" key="13">
    <source>
        <dbReference type="EMBL" id="CAG8531312.1"/>
    </source>
</evidence>
<dbReference type="Pfam" id="PF02146">
    <property type="entry name" value="SIR2"/>
    <property type="match status" value="1"/>
</dbReference>
<dbReference type="GO" id="GO:0070403">
    <property type="term" value="F:NAD+ binding"/>
    <property type="evidence" value="ECO:0007669"/>
    <property type="project" value="InterPro"/>
</dbReference>
<dbReference type="GO" id="GO:0005634">
    <property type="term" value="C:nucleus"/>
    <property type="evidence" value="ECO:0007669"/>
    <property type="project" value="TreeGrafter"/>
</dbReference>
<organism evidence="13 14">
    <name type="scientific">Acaulospora morrowiae</name>
    <dbReference type="NCBI Taxonomy" id="94023"/>
    <lineage>
        <taxon>Eukaryota</taxon>
        <taxon>Fungi</taxon>
        <taxon>Fungi incertae sedis</taxon>
        <taxon>Mucoromycota</taxon>
        <taxon>Glomeromycotina</taxon>
        <taxon>Glomeromycetes</taxon>
        <taxon>Diversisporales</taxon>
        <taxon>Acaulosporaceae</taxon>
        <taxon>Acaulospora</taxon>
    </lineage>
</organism>
<evidence type="ECO:0000256" key="2">
    <source>
        <dbReference type="ARBA" id="ARBA00006924"/>
    </source>
</evidence>
<dbReference type="Proteomes" id="UP000789342">
    <property type="component" value="Unassembled WGS sequence"/>
</dbReference>
<evidence type="ECO:0000259" key="12">
    <source>
        <dbReference type="PROSITE" id="PS50305"/>
    </source>
</evidence>
<evidence type="ECO:0000256" key="1">
    <source>
        <dbReference type="ARBA" id="ARBA00001947"/>
    </source>
</evidence>
<feature type="active site" description="Proton acceptor" evidence="11">
    <location>
        <position position="120"/>
    </location>
</feature>
<gene>
    <name evidence="13" type="ORF">AMORRO_LOCUS4685</name>
</gene>
<comment type="cofactor">
    <cofactor evidence="1">
        <name>Zn(2+)</name>
        <dbReference type="ChEBI" id="CHEBI:29105"/>
    </cofactor>
</comment>
<dbReference type="PANTHER" id="PTHR11085:SF1">
    <property type="entry name" value="NAD-DEPENDENT PROTEIN DEACETYLASE SIRTUIN-7"/>
    <property type="match status" value="1"/>
</dbReference>
<comment type="caution">
    <text evidence="13">The sequence shown here is derived from an EMBL/GenBank/DDBJ whole genome shotgun (WGS) entry which is preliminary data.</text>
</comment>
<keyword evidence="6 11" id="KW-0862">Zinc</keyword>
<evidence type="ECO:0000313" key="14">
    <source>
        <dbReference type="Proteomes" id="UP000789342"/>
    </source>
</evidence>
<dbReference type="InterPro" id="IPR026590">
    <property type="entry name" value="Ssirtuin_cat_dom"/>
</dbReference>